<protein>
    <submittedName>
        <fullName evidence="8">Putative arabinose transporter</fullName>
    </submittedName>
</protein>
<evidence type="ECO:0000256" key="6">
    <source>
        <dbReference type="SAM" id="Phobius"/>
    </source>
</evidence>
<dbReference type="EMBL" id="LT605205">
    <property type="protein sequence ID" value="SCD21626.1"/>
    <property type="molecule type" value="Genomic_DNA"/>
</dbReference>
<feature type="transmembrane region" description="Helical" evidence="6">
    <location>
        <begin position="284"/>
        <end position="303"/>
    </location>
</feature>
<dbReference type="STRING" id="1642647.PSM36_2831"/>
<keyword evidence="9" id="KW-1185">Reference proteome</keyword>
<dbReference type="GO" id="GO:0005886">
    <property type="term" value="C:plasma membrane"/>
    <property type="evidence" value="ECO:0007669"/>
    <property type="project" value="UniProtKB-SubCell"/>
</dbReference>
<evidence type="ECO:0000313" key="9">
    <source>
        <dbReference type="Proteomes" id="UP000187464"/>
    </source>
</evidence>
<reference evidence="8 9" key="1">
    <citation type="submission" date="2016-08" db="EMBL/GenBank/DDBJ databases">
        <authorList>
            <person name="Seilhamer J.J."/>
        </authorList>
    </citation>
    <scope>NUCLEOTIDE SEQUENCE [LARGE SCALE GENOMIC DNA]</scope>
    <source>
        <strain evidence="8">M3/6</strain>
    </source>
</reference>
<dbReference type="KEGG" id="psac:PSM36_2831"/>
<dbReference type="InterPro" id="IPR020846">
    <property type="entry name" value="MFS_dom"/>
</dbReference>
<gene>
    <name evidence="8" type="primary">sotB</name>
    <name evidence="8" type="ORF">PSM36_2831</name>
</gene>
<dbReference type="SUPFAM" id="SSF103473">
    <property type="entry name" value="MFS general substrate transporter"/>
    <property type="match status" value="1"/>
</dbReference>
<keyword evidence="4 6" id="KW-1133">Transmembrane helix</keyword>
<evidence type="ECO:0000259" key="7">
    <source>
        <dbReference type="PROSITE" id="PS50850"/>
    </source>
</evidence>
<dbReference type="Pfam" id="PF07690">
    <property type="entry name" value="MFS_1"/>
    <property type="match status" value="1"/>
</dbReference>
<dbReference type="PANTHER" id="PTHR43124:SF4">
    <property type="entry name" value="SUGAR EFFLUX TRANSPORTER"/>
    <property type="match status" value="1"/>
</dbReference>
<dbReference type="InterPro" id="IPR036259">
    <property type="entry name" value="MFS_trans_sf"/>
</dbReference>
<evidence type="ECO:0000313" key="8">
    <source>
        <dbReference type="EMBL" id="SCD21626.1"/>
    </source>
</evidence>
<evidence type="ECO:0000256" key="5">
    <source>
        <dbReference type="ARBA" id="ARBA00023136"/>
    </source>
</evidence>
<dbReference type="NCBIfam" id="NF002921">
    <property type="entry name" value="PRK03545.1"/>
    <property type="match status" value="1"/>
</dbReference>
<dbReference type="GO" id="GO:0022857">
    <property type="term" value="F:transmembrane transporter activity"/>
    <property type="evidence" value="ECO:0007669"/>
    <property type="project" value="InterPro"/>
</dbReference>
<organism evidence="8 9">
    <name type="scientific">Proteiniphilum saccharofermentans</name>
    <dbReference type="NCBI Taxonomy" id="1642647"/>
    <lineage>
        <taxon>Bacteria</taxon>
        <taxon>Pseudomonadati</taxon>
        <taxon>Bacteroidota</taxon>
        <taxon>Bacteroidia</taxon>
        <taxon>Bacteroidales</taxon>
        <taxon>Dysgonomonadaceae</taxon>
        <taxon>Proteiniphilum</taxon>
    </lineage>
</organism>
<keyword evidence="2" id="KW-1003">Cell membrane</keyword>
<dbReference type="CDD" id="cd17324">
    <property type="entry name" value="MFS_NepI_like"/>
    <property type="match status" value="1"/>
</dbReference>
<comment type="subcellular location">
    <subcellularLocation>
        <location evidence="1">Cell membrane</location>
        <topology evidence="1">Multi-pass membrane protein</topology>
    </subcellularLocation>
</comment>
<feature type="transmembrane region" description="Helical" evidence="6">
    <location>
        <begin position="206"/>
        <end position="228"/>
    </location>
</feature>
<proteinExistence type="predicted"/>
<feature type="transmembrane region" description="Helical" evidence="6">
    <location>
        <begin position="176"/>
        <end position="194"/>
    </location>
</feature>
<feature type="transmembrane region" description="Helical" evidence="6">
    <location>
        <begin position="310"/>
        <end position="329"/>
    </location>
</feature>
<feature type="transmembrane region" description="Helical" evidence="6">
    <location>
        <begin position="249"/>
        <end position="269"/>
    </location>
</feature>
<dbReference type="AlphaFoldDB" id="A0A1R3SZL9"/>
<dbReference type="PANTHER" id="PTHR43124">
    <property type="entry name" value="PURINE EFFLUX PUMP PBUE"/>
    <property type="match status" value="1"/>
</dbReference>
<keyword evidence="3 6" id="KW-0812">Transmembrane</keyword>
<feature type="transmembrane region" description="Helical" evidence="6">
    <location>
        <begin position="117"/>
        <end position="136"/>
    </location>
</feature>
<dbReference type="Proteomes" id="UP000187464">
    <property type="component" value="Chromosome I"/>
</dbReference>
<dbReference type="Gene3D" id="1.20.1250.20">
    <property type="entry name" value="MFS general substrate transporter like domains"/>
    <property type="match status" value="1"/>
</dbReference>
<evidence type="ECO:0000256" key="1">
    <source>
        <dbReference type="ARBA" id="ARBA00004651"/>
    </source>
</evidence>
<feature type="transmembrane region" description="Helical" evidence="6">
    <location>
        <begin position="335"/>
        <end position="356"/>
    </location>
</feature>
<feature type="transmembrane region" description="Helical" evidence="6">
    <location>
        <begin position="142"/>
        <end position="164"/>
    </location>
</feature>
<accession>A0A1R3SZL9</accession>
<dbReference type="PROSITE" id="PS50850">
    <property type="entry name" value="MFS"/>
    <property type="match status" value="1"/>
</dbReference>
<feature type="transmembrane region" description="Helical" evidence="6">
    <location>
        <begin position="49"/>
        <end position="73"/>
    </location>
</feature>
<evidence type="ECO:0000256" key="2">
    <source>
        <dbReference type="ARBA" id="ARBA00022475"/>
    </source>
</evidence>
<feature type="transmembrane region" description="Helical" evidence="6">
    <location>
        <begin position="401"/>
        <end position="420"/>
    </location>
</feature>
<dbReference type="InterPro" id="IPR011701">
    <property type="entry name" value="MFS"/>
</dbReference>
<feature type="transmembrane region" description="Helical" evidence="6">
    <location>
        <begin position="368"/>
        <end position="389"/>
    </location>
</feature>
<feature type="domain" description="Major facilitator superfamily (MFS) profile" evidence="7">
    <location>
        <begin position="51"/>
        <end position="422"/>
    </location>
</feature>
<evidence type="ECO:0000256" key="3">
    <source>
        <dbReference type="ARBA" id="ARBA00022692"/>
    </source>
</evidence>
<name>A0A1R3SZL9_9BACT</name>
<evidence type="ECO:0000256" key="4">
    <source>
        <dbReference type="ARBA" id="ARBA00022989"/>
    </source>
</evidence>
<feature type="transmembrane region" description="Helical" evidence="6">
    <location>
        <begin position="93"/>
        <end position="110"/>
    </location>
</feature>
<sequence length="429" mass="47129">MIYQTQMYIYSIILQLKKCPATVAKNRTNIPDPHNRITTVTVRPKFKEWLPCIGIAIAAFVFNTTEFAPIALLSDIAKGFSISEAKAGLLITIYAWVVALASLPLILIFARVERRKLMAGLLILFIISHLLSWQSYNYTSLFVSRIMVACTHAIFWSVAAPMAVQMAPEGHRSAGLGIIATGSSLATILGLPLGRTVGLYMGWRTTFLFIGIAAFLVLIFLMFVLPVLKSENAGSLKSLPKLIKRPALTGIYLLTVIMITAHFTGYTYIEPFMIDIAGLDENVATIVLLIFGIAGIFGSFLFSRYNEKRWLFLMGGSVICVSISLSLMYPLGINIYTIFVLCIFWGISFMIFNLVFQDTVIKVAPDATAVAMSIYSGIYNVGIGSGALIGGIVSTHAGTQYVGMAGCFIGLLAISFYFLVTRRHPRLFL</sequence>
<keyword evidence="5 6" id="KW-0472">Membrane</keyword>
<dbReference type="InterPro" id="IPR050189">
    <property type="entry name" value="MFS_Efflux_Transporters"/>
</dbReference>